<accession>A0ABU1Z6W1</accession>
<dbReference type="PANTHER" id="PTHR46797">
    <property type="entry name" value="HTH-TYPE TRANSCRIPTIONAL REGULATOR"/>
    <property type="match status" value="1"/>
</dbReference>
<dbReference type="SUPFAM" id="SSF47413">
    <property type="entry name" value="lambda repressor-like DNA-binding domains"/>
    <property type="match status" value="1"/>
</dbReference>
<evidence type="ECO:0000259" key="2">
    <source>
        <dbReference type="PROSITE" id="PS50943"/>
    </source>
</evidence>
<dbReference type="InterPro" id="IPR010982">
    <property type="entry name" value="Lambda_DNA-bd_dom_sf"/>
</dbReference>
<keyword evidence="4" id="KW-1185">Reference proteome</keyword>
<dbReference type="EMBL" id="JAVDXQ010000002">
    <property type="protein sequence ID" value="MDR7296360.1"/>
    <property type="molecule type" value="Genomic_DNA"/>
</dbReference>
<dbReference type="InterPro" id="IPR001387">
    <property type="entry name" value="Cro/C1-type_HTH"/>
</dbReference>
<sequence length="98" mass="10603">MPVRPKTSLKPGRPKGYSSLDAGIAKAFGEAARGRRLEAGISQEALALETGIERSYISRLERGLSQPTLLALLKLAKGLGCESGELLAPVEKIFKRRR</sequence>
<dbReference type="Gene3D" id="1.10.260.40">
    <property type="entry name" value="lambda repressor-like DNA-binding domains"/>
    <property type="match status" value="1"/>
</dbReference>
<dbReference type="PROSITE" id="PS50943">
    <property type="entry name" value="HTH_CROC1"/>
    <property type="match status" value="1"/>
</dbReference>
<dbReference type="SMART" id="SM00530">
    <property type="entry name" value="HTH_XRE"/>
    <property type="match status" value="1"/>
</dbReference>
<proteinExistence type="predicted"/>
<dbReference type="InterPro" id="IPR050807">
    <property type="entry name" value="TransReg_Diox_bact_type"/>
</dbReference>
<name>A0ABU1Z6W1_9BURK</name>
<gene>
    <name evidence="3" type="ORF">J2X16_001699</name>
</gene>
<organism evidence="3 4">
    <name type="scientific">Pelomonas aquatica</name>
    <dbReference type="NCBI Taxonomy" id="431058"/>
    <lineage>
        <taxon>Bacteria</taxon>
        <taxon>Pseudomonadati</taxon>
        <taxon>Pseudomonadota</taxon>
        <taxon>Betaproteobacteria</taxon>
        <taxon>Burkholderiales</taxon>
        <taxon>Sphaerotilaceae</taxon>
        <taxon>Roseateles</taxon>
    </lineage>
</organism>
<protein>
    <submittedName>
        <fullName evidence="3">Transcriptional regulator with XRE-family HTH domain</fullName>
    </submittedName>
</protein>
<dbReference type="PANTHER" id="PTHR46797:SF1">
    <property type="entry name" value="METHYLPHOSPHONATE SYNTHASE"/>
    <property type="match status" value="1"/>
</dbReference>
<dbReference type="Pfam" id="PF01381">
    <property type="entry name" value="HTH_3"/>
    <property type="match status" value="1"/>
</dbReference>
<evidence type="ECO:0000313" key="3">
    <source>
        <dbReference type="EMBL" id="MDR7296360.1"/>
    </source>
</evidence>
<evidence type="ECO:0000256" key="1">
    <source>
        <dbReference type="ARBA" id="ARBA00023125"/>
    </source>
</evidence>
<keyword evidence="1" id="KW-0238">DNA-binding</keyword>
<dbReference type="Proteomes" id="UP001180536">
    <property type="component" value="Unassembled WGS sequence"/>
</dbReference>
<feature type="domain" description="HTH cro/C1-type" evidence="2">
    <location>
        <begin position="36"/>
        <end position="86"/>
    </location>
</feature>
<comment type="caution">
    <text evidence="3">The sequence shown here is derived from an EMBL/GenBank/DDBJ whole genome shotgun (WGS) entry which is preliminary data.</text>
</comment>
<evidence type="ECO:0000313" key="4">
    <source>
        <dbReference type="Proteomes" id="UP001180536"/>
    </source>
</evidence>
<dbReference type="RefSeq" id="WP_310343668.1">
    <property type="nucleotide sequence ID" value="NZ_JAVDXQ010000002.1"/>
</dbReference>
<dbReference type="CDD" id="cd00093">
    <property type="entry name" value="HTH_XRE"/>
    <property type="match status" value="1"/>
</dbReference>
<reference evidence="3 4" key="1">
    <citation type="submission" date="2023-07" db="EMBL/GenBank/DDBJ databases">
        <title>Sorghum-associated microbial communities from plants grown in Nebraska, USA.</title>
        <authorList>
            <person name="Schachtman D."/>
        </authorList>
    </citation>
    <scope>NUCLEOTIDE SEQUENCE [LARGE SCALE GENOMIC DNA]</scope>
    <source>
        <strain evidence="3 4">BE310</strain>
    </source>
</reference>